<reference evidence="3 4" key="1">
    <citation type="journal article" date="2023" name="Nucleic Acids Res.">
        <title>The hologenome of Daphnia magna reveals possible DNA methylation and microbiome-mediated evolution of the host genome.</title>
        <authorList>
            <person name="Chaturvedi A."/>
            <person name="Li X."/>
            <person name="Dhandapani V."/>
            <person name="Marshall H."/>
            <person name="Kissane S."/>
            <person name="Cuenca-Cambronero M."/>
            <person name="Asole G."/>
            <person name="Calvet F."/>
            <person name="Ruiz-Romero M."/>
            <person name="Marangio P."/>
            <person name="Guigo R."/>
            <person name="Rago D."/>
            <person name="Mirbahai L."/>
            <person name="Eastwood N."/>
            <person name="Colbourne J.K."/>
            <person name="Zhou J."/>
            <person name="Mallon E."/>
            <person name="Orsini L."/>
        </authorList>
    </citation>
    <scope>NUCLEOTIDE SEQUENCE [LARGE SCALE GENOMIC DNA]</scope>
    <source>
        <strain evidence="3">LRV0_1</strain>
    </source>
</reference>
<name>A0ABQ9Z4I9_9CRUS</name>
<evidence type="ECO:0000313" key="4">
    <source>
        <dbReference type="Proteomes" id="UP001234178"/>
    </source>
</evidence>
<dbReference type="EMBL" id="JAOYFB010000002">
    <property type="protein sequence ID" value="KAK4007796.1"/>
    <property type="molecule type" value="Genomic_DNA"/>
</dbReference>
<evidence type="ECO:0000313" key="3">
    <source>
        <dbReference type="EMBL" id="KAK4007796.1"/>
    </source>
</evidence>
<evidence type="ECO:0000256" key="1">
    <source>
        <dbReference type="SAM" id="MobiDB-lite"/>
    </source>
</evidence>
<evidence type="ECO:0000259" key="2">
    <source>
        <dbReference type="Pfam" id="PF18804"/>
    </source>
</evidence>
<proteinExistence type="predicted"/>
<feature type="domain" description="CxC3 like cysteine cluster" evidence="2">
    <location>
        <begin position="62"/>
        <end position="152"/>
    </location>
</feature>
<dbReference type="Proteomes" id="UP001234178">
    <property type="component" value="Unassembled WGS sequence"/>
</dbReference>
<protein>
    <recommendedName>
        <fullName evidence="2">CxC3 like cysteine cluster domain-containing protein</fullName>
    </recommendedName>
</protein>
<sequence>MPRPDYTCDCKNHLYPDYDVKIRSTRPFHDRRLFMNEFESRPLLTHEFYGVENRPLIRCRTEKCKKLGKKGTLALVAGTKHSTVISGEGRLHLHCASFKCSRCDGVMNAELEDYIGSGYWPGNPKTLGIFFATSLLKLYFHLKNYLPGSSEYCSANVFCRLAPDAKRCKCAMSMDFATLAGCQRTQKPIYDRPEGQYNVELGAFSADAGRENTISNEFREPAGCTVSYTKILLAGSRREGRRGDGLIRQGWATTTIHHLTDLQHYIQKGYTYAIDNDVNIHRQLEHKLNCFDRDIKQQRKLSCRACSNKCCAVHIDGNHKLVRRQSKLKFVCRLKRLHACASSFERYYQDEEVQFGDGTLFTEAVESENDSDDEDVTDEDVTDE</sequence>
<organism evidence="3 4">
    <name type="scientific">Daphnia magna</name>
    <dbReference type="NCBI Taxonomy" id="35525"/>
    <lineage>
        <taxon>Eukaryota</taxon>
        <taxon>Metazoa</taxon>
        <taxon>Ecdysozoa</taxon>
        <taxon>Arthropoda</taxon>
        <taxon>Crustacea</taxon>
        <taxon>Branchiopoda</taxon>
        <taxon>Diplostraca</taxon>
        <taxon>Cladocera</taxon>
        <taxon>Anomopoda</taxon>
        <taxon>Daphniidae</taxon>
        <taxon>Daphnia</taxon>
    </lineage>
</organism>
<feature type="region of interest" description="Disordered" evidence="1">
    <location>
        <begin position="365"/>
        <end position="384"/>
    </location>
</feature>
<dbReference type="Pfam" id="PF18804">
    <property type="entry name" value="CxC3"/>
    <property type="match status" value="1"/>
</dbReference>
<keyword evidence="4" id="KW-1185">Reference proteome</keyword>
<comment type="caution">
    <text evidence="3">The sequence shown here is derived from an EMBL/GenBank/DDBJ whole genome shotgun (WGS) entry which is preliminary data.</text>
</comment>
<accession>A0ABQ9Z4I9</accession>
<dbReference type="InterPro" id="IPR040564">
    <property type="entry name" value="CxC3-like"/>
</dbReference>
<gene>
    <name evidence="3" type="ORF">OUZ56_012948</name>
</gene>